<comment type="caution">
    <text evidence="1">The sequence shown here is derived from an EMBL/GenBank/DDBJ whole genome shotgun (WGS) entry which is preliminary data.</text>
</comment>
<dbReference type="AlphaFoldDB" id="A0A7X1A535"/>
<organism evidence="1 2">
    <name type="scientific">Listeria booriae</name>
    <dbReference type="NCBI Taxonomy" id="1552123"/>
    <lineage>
        <taxon>Bacteria</taxon>
        <taxon>Bacillati</taxon>
        <taxon>Bacillota</taxon>
        <taxon>Bacilli</taxon>
        <taxon>Bacillales</taxon>
        <taxon>Listeriaceae</taxon>
        <taxon>Listeria</taxon>
    </lineage>
</organism>
<protein>
    <submittedName>
        <fullName evidence="1">Uncharacterized protein</fullName>
    </submittedName>
</protein>
<dbReference type="EMBL" id="JAARMV010000001">
    <property type="protein sequence ID" value="MBC2370566.1"/>
    <property type="molecule type" value="Genomic_DNA"/>
</dbReference>
<dbReference type="RefSeq" id="WP_185617834.1">
    <property type="nucleotide sequence ID" value="NZ_JAARMV010000001.1"/>
</dbReference>
<evidence type="ECO:0000313" key="2">
    <source>
        <dbReference type="Proteomes" id="UP000546244"/>
    </source>
</evidence>
<name>A0A7X1A535_9LIST</name>
<reference evidence="1 2" key="1">
    <citation type="submission" date="2020-03" db="EMBL/GenBank/DDBJ databases">
        <title>Soil Listeria distribution.</title>
        <authorList>
            <person name="Liao J."/>
            <person name="Wiedmann M."/>
        </authorList>
    </citation>
    <scope>NUCLEOTIDE SEQUENCE [LARGE SCALE GENOMIC DNA]</scope>
    <source>
        <strain evidence="1 2">FSL L7-1850</strain>
    </source>
</reference>
<accession>A0A7X1A535</accession>
<sequence length="130" mass="15526">MKTSEYEAIRKKEGDRYEFKYKGFDCKIVRVNQKMGYLCGYVAIPWESKLHGRCIPEIEEKYDVHTHGGITYAEFESDNQYWLGFDCAHLWDLIPLLEHSHDPNRTYRDMEYVKETLMKMVDSIIEVGFR</sequence>
<proteinExistence type="predicted"/>
<evidence type="ECO:0000313" key="1">
    <source>
        <dbReference type="EMBL" id="MBC2370566.1"/>
    </source>
</evidence>
<dbReference type="Proteomes" id="UP000546244">
    <property type="component" value="Unassembled WGS sequence"/>
</dbReference>
<gene>
    <name evidence="1" type="ORF">HBP98_00975</name>
</gene>